<feature type="transmembrane region" description="Helical" evidence="5">
    <location>
        <begin position="72"/>
        <end position="94"/>
    </location>
</feature>
<accession>A0ABR2UR56</accession>
<evidence type="ECO:0000313" key="6">
    <source>
        <dbReference type="EMBL" id="KAK9417124.1"/>
    </source>
</evidence>
<organism evidence="6 7">
    <name type="scientific">Seiridium unicorne</name>
    <dbReference type="NCBI Taxonomy" id="138068"/>
    <lineage>
        <taxon>Eukaryota</taxon>
        <taxon>Fungi</taxon>
        <taxon>Dikarya</taxon>
        <taxon>Ascomycota</taxon>
        <taxon>Pezizomycotina</taxon>
        <taxon>Sordariomycetes</taxon>
        <taxon>Xylariomycetidae</taxon>
        <taxon>Amphisphaeriales</taxon>
        <taxon>Sporocadaceae</taxon>
        <taxon>Seiridium</taxon>
    </lineage>
</organism>
<comment type="subcellular location">
    <subcellularLocation>
        <location evidence="1">Membrane</location>
        <topology evidence="1">Multi-pass membrane protein</topology>
    </subcellularLocation>
</comment>
<feature type="transmembrane region" description="Helical" evidence="5">
    <location>
        <begin position="179"/>
        <end position="199"/>
    </location>
</feature>
<dbReference type="PANTHER" id="PTHR31465:SF28">
    <property type="entry name" value="DOMAIN PROTEIN, PUTATIVE-RELATED"/>
    <property type="match status" value="1"/>
</dbReference>
<keyword evidence="2 5" id="KW-0812">Transmembrane</keyword>
<evidence type="ECO:0000256" key="1">
    <source>
        <dbReference type="ARBA" id="ARBA00004141"/>
    </source>
</evidence>
<feature type="transmembrane region" description="Helical" evidence="5">
    <location>
        <begin position="12"/>
        <end position="32"/>
    </location>
</feature>
<dbReference type="Pfam" id="PF04479">
    <property type="entry name" value="RTA1"/>
    <property type="match status" value="2"/>
</dbReference>
<evidence type="ECO:0000256" key="2">
    <source>
        <dbReference type="ARBA" id="ARBA00022692"/>
    </source>
</evidence>
<dbReference type="Proteomes" id="UP001408356">
    <property type="component" value="Unassembled WGS sequence"/>
</dbReference>
<evidence type="ECO:0000256" key="3">
    <source>
        <dbReference type="ARBA" id="ARBA00022989"/>
    </source>
</evidence>
<comment type="caution">
    <text evidence="6">The sequence shown here is derived from an EMBL/GenBank/DDBJ whole genome shotgun (WGS) entry which is preliminary data.</text>
</comment>
<protein>
    <submittedName>
        <fullName evidence="6">RTA-like protein</fullName>
    </submittedName>
</protein>
<evidence type="ECO:0000256" key="4">
    <source>
        <dbReference type="ARBA" id="ARBA00023136"/>
    </source>
</evidence>
<dbReference type="InterPro" id="IPR007568">
    <property type="entry name" value="RTA1"/>
</dbReference>
<name>A0ABR2UR56_9PEZI</name>
<reference evidence="6 7" key="1">
    <citation type="journal article" date="2024" name="J. Plant Pathol.">
        <title>Sequence and assembly of the genome of Seiridium unicorne, isolate CBS 538.82, causal agent of cypress canker disease.</title>
        <authorList>
            <person name="Scali E."/>
            <person name="Rocca G.D."/>
            <person name="Danti R."/>
            <person name="Garbelotto M."/>
            <person name="Barberini S."/>
            <person name="Baroncelli R."/>
            <person name="Emiliani G."/>
        </authorList>
    </citation>
    <scope>NUCLEOTIDE SEQUENCE [LARGE SCALE GENOMIC DNA]</scope>
    <source>
        <strain evidence="6 7">BM-138-508</strain>
    </source>
</reference>
<feature type="transmembrane region" description="Helical" evidence="5">
    <location>
        <begin position="140"/>
        <end position="159"/>
    </location>
</feature>
<evidence type="ECO:0000256" key="5">
    <source>
        <dbReference type="SAM" id="Phobius"/>
    </source>
</evidence>
<keyword evidence="7" id="KW-1185">Reference proteome</keyword>
<feature type="transmembrane region" description="Helical" evidence="5">
    <location>
        <begin position="39"/>
        <end position="60"/>
    </location>
</feature>
<gene>
    <name evidence="6" type="ORF">SUNI508_09142</name>
</gene>
<keyword evidence="3 5" id="KW-1133">Transmembrane helix</keyword>
<evidence type="ECO:0000313" key="7">
    <source>
        <dbReference type="Proteomes" id="UP001408356"/>
    </source>
</evidence>
<keyword evidence="4 5" id="KW-0472">Membrane</keyword>
<dbReference type="PANTHER" id="PTHR31465">
    <property type="entry name" value="PROTEIN RTA1-RELATED"/>
    <property type="match status" value="1"/>
</dbReference>
<sequence>MTTKSFYAYDPQVAAAAVACAVFGANAIYALIQTVRKRSWVWLVMVFAIALDCFGFGVRIKSAADVTSRGLYIAQYLCIILAPVFMAGIIYVVFGRIVIHVIPARARTVKLLWVPGEFAAIRDLKHTSDAYDQARWATPIFVGCDLIALILQGAGAAIVVGTQPTDENAQDKVNRGKDIAMTGVAVQLAGFGVFSIVAARFHVISKQFASELESKILQTEGDKTVTLQDSSRRFNPHWKRILFAVNTSCALILVGHDPPFRCNNFLTIND</sequence>
<dbReference type="EMBL" id="JARVKF010000401">
    <property type="protein sequence ID" value="KAK9417124.1"/>
    <property type="molecule type" value="Genomic_DNA"/>
</dbReference>
<proteinExistence type="predicted"/>